<dbReference type="EMBL" id="RBOA01000388">
    <property type="protein sequence ID" value="RML96973.1"/>
    <property type="molecule type" value="Genomic_DNA"/>
</dbReference>
<proteinExistence type="predicted"/>
<dbReference type="AlphaFoldDB" id="A0A3M3A937"/>
<evidence type="ECO:0008006" key="3">
    <source>
        <dbReference type="Google" id="ProtNLM"/>
    </source>
</evidence>
<comment type="caution">
    <text evidence="1">The sequence shown here is derived from an EMBL/GenBank/DDBJ whole genome shotgun (WGS) entry which is preliminary data.</text>
</comment>
<organism evidence="1 2">
    <name type="scientific">Pseudomonas amygdali pv. eriobotryae</name>
    <dbReference type="NCBI Taxonomy" id="129137"/>
    <lineage>
        <taxon>Bacteria</taxon>
        <taxon>Pseudomonadati</taxon>
        <taxon>Pseudomonadota</taxon>
        <taxon>Gammaproteobacteria</taxon>
        <taxon>Pseudomonadales</taxon>
        <taxon>Pseudomonadaceae</taxon>
        <taxon>Pseudomonas</taxon>
        <taxon>Pseudomonas amygdali</taxon>
    </lineage>
</organism>
<evidence type="ECO:0000313" key="2">
    <source>
        <dbReference type="Proteomes" id="UP000272627"/>
    </source>
</evidence>
<gene>
    <name evidence="1" type="ORF">ALQ86_05747</name>
</gene>
<dbReference type="Proteomes" id="UP000272627">
    <property type="component" value="Unassembled WGS sequence"/>
</dbReference>
<reference evidence="1 2" key="1">
    <citation type="submission" date="2018-08" db="EMBL/GenBank/DDBJ databases">
        <title>Recombination of ecologically and evolutionarily significant loci maintains genetic cohesion in the Pseudomonas syringae species complex.</title>
        <authorList>
            <person name="Dillon M."/>
            <person name="Thakur S."/>
            <person name="Almeida R.N.D."/>
            <person name="Weir B.S."/>
            <person name="Guttman D.S."/>
        </authorList>
    </citation>
    <scope>NUCLEOTIDE SEQUENCE [LARGE SCALE GENOMIC DNA]</scope>
    <source>
        <strain evidence="1 2">ICMP 8636</strain>
    </source>
</reference>
<evidence type="ECO:0000313" key="1">
    <source>
        <dbReference type="EMBL" id="RML96973.1"/>
    </source>
</evidence>
<protein>
    <recommendedName>
        <fullName evidence="3">NAD-specific glutamate dehydrogenase</fullName>
    </recommendedName>
</protein>
<name>A0A3M3A937_PSEA0</name>
<feature type="non-terminal residue" evidence="1">
    <location>
        <position position="1"/>
    </location>
</feature>
<sequence length="461" mass="51789">SQREGWLVGVFARKEKSVGFWSFHRLDSFFVGDRFVGHASFLQNSIYNLLFKHNRTYLVHLLLVLVVPGNNLLRLLIGGCHFLNHFTYASIIRLEVELLDDLGNDQTQLDATLGLLFEQLSRQLVWLDVAAELLNSLDAQTVDFVFQQRFRHFDRVGSQQTVHDLILDLGLDRLTQLALHVLANLGAEAFDTGFLDTELLEELFVQLRQLWLGNGIDGHGELGSLAGQLKVLIVLGEGHVQNALFASLGANQTVFETRNHATGTQHQLGSRGRTASEHFAVDLAHEIDVQLVFVLGSTVGHFKTNVLLAQHFQHVVQIAVRHVGRQALYGDGVETGNGEFREYFESSHVFQVFAFFERFRLYSRSTGRVQLVLNHSFVESSLNQIAQCFLTCAVFITLTDHAHRHLAWAEARDLGFACGLLQTLVDFSLDAFGRHANGHAALKSGSIFNRNLHGYSSLHRR</sequence>
<accession>A0A3M3A937</accession>